<name>A0A917TS38_9BACI</name>
<dbReference type="AlphaFoldDB" id="A0A917TS38"/>
<keyword evidence="1" id="KW-1005">Bacterial flagellum biogenesis</keyword>
<proteinExistence type="predicted"/>
<dbReference type="InterPro" id="IPR007809">
    <property type="entry name" value="FlgN-like"/>
</dbReference>
<keyword evidence="4" id="KW-1185">Reference proteome</keyword>
<feature type="region of interest" description="Disordered" evidence="2">
    <location>
        <begin position="146"/>
        <end position="165"/>
    </location>
</feature>
<evidence type="ECO:0000313" key="3">
    <source>
        <dbReference type="EMBL" id="GGM35452.1"/>
    </source>
</evidence>
<accession>A0A917TS38</accession>
<dbReference type="Proteomes" id="UP000618460">
    <property type="component" value="Unassembled WGS sequence"/>
</dbReference>
<dbReference type="EMBL" id="BMLG01000012">
    <property type="protein sequence ID" value="GGM35452.1"/>
    <property type="molecule type" value="Genomic_DNA"/>
</dbReference>
<reference evidence="3" key="2">
    <citation type="submission" date="2020-09" db="EMBL/GenBank/DDBJ databases">
        <authorList>
            <person name="Sun Q."/>
            <person name="Zhou Y."/>
        </authorList>
    </citation>
    <scope>NUCLEOTIDE SEQUENCE</scope>
    <source>
        <strain evidence="3">CGMCC 1.6333</strain>
    </source>
</reference>
<dbReference type="GO" id="GO:0044780">
    <property type="term" value="P:bacterial-type flagellum assembly"/>
    <property type="evidence" value="ECO:0007669"/>
    <property type="project" value="InterPro"/>
</dbReference>
<dbReference type="OrthoDB" id="2381500at2"/>
<dbReference type="InterPro" id="IPR036679">
    <property type="entry name" value="FlgN-like_sf"/>
</dbReference>
<feature type="compositionally biased region" description="Basic and acidic residues" evidence="2">
    <location>
        <begin position="155"/>
        <end position="165"/>
    </location>
</feature>
<dbReference type="RefSeq" id="WP_117155708.1">
    <property type="nucleotide sequence ID" value="NZ_BMLG01000012.1"/>
</dbReference>
<comment type="caution">
    <text evidence="3">The sequence shown here is derived from an EMBL/GenBank/DDBJ whole genome shotgun (WGS) entry which is preliminary data.</text>
</comment>
<evidence type="ECO:0000313" key="4">
    <source>
        <dbReference type="Proteomes" id="UP000618460"/>
    </source>
</evidence>
<organism evidence="3 4">
    <name type="scientific">Paraliobacillus quinghaiensis</name>
    <dbReference type="NCBI Taxonomy" id="470815"/>
    <lineage>
        <taxon>Bacteria</taxon>
        <taxon>Bacillati</taxon>
        <taxon>Bacillota</taxon>
        <taxon>Bacilli</taxon>
        <taxon>Bacillales</taxon>
        <taxon>Bacillaceae</taxon>
        <taxon>Paraliobacillus</taxon>
    </lineage>
</organism>
<gene>
    <name evidence="3" type="ORF">GCM10011351_21940</name>
</gene>
<evidence type="ECO:0008006" key="5">
    <source>
        <dbReference type="Google" id="ProtNLM"/>
    </source>
</evidence>
<dbReference type="SUPFAM" id="SSF140566">
    <property type="entry name" value="FlgN-like"/>
    <property type="match status" value="1"/>
</dbReference>
<sequence length="165" mass="18557">MSIQPIITSLQQLLELHQSLLSISENKTEVLKKGDLEALQELLKTERKHVQAINKVEQQRIEQVTSWTVSQKIDLEAQNVTALLEVIDNAAEKEALEAVTTTLAEVLVKLKQQEQLNQQLTQQSLQFVQLSMNMIAPTIQSINYSNKNKSSADNSSKRSVFDSKA</sequence>
<dbReference type="Gene3D" id="1.20.58.300">
    <property type="entry name" value="FlgN-like"/>
    <property type="match status" value="1"/>
</dbReference>
<protein>
    <recommendedName>
        <fullName evidence="5">Flagellar protein FlgN</fullName>
    </recommendedName>
</protein>
<reference evidence="3" key="1">
    <citation type="journal article" date="2014" name="Int. J. Syst. Evol. Microbiol.">
        <title>Complete genome sequence of Corynebacterium casei LMG S-19264T (=DSM 44701T), isolated from a smear-ripened cheese.</title>
        <authorList>
            <consortium name="US DOE Joint Genome Institute (JGI-PGF)"/>
            <person name="Walter F."/>
            <person name="Albersmeier A."/>
            <person name="Kalinowski J."/>
            <person name="Ruckert C."/>
        </authorList>
    </citation>
    <scope>NUCLEOTIDE SEQUENCE</scope>
    <source>
        <strain evidence="3">CGMCC 1.6333</strain>
    </source>
</reference>
<dbReference type="Pfam" id="PF05130">
    <property type="entry name" value="FlgN"/>
    <property type="match status" value="1"/>
</dbReference>
<evidence type="ECO:0000256" key="2">
    <source>
        <dbReference type="SAM" id="MobiDB-lite"/>
    </source>
</evidence>
<evidence type="ECO:0000256" key="1">
    <source>
        <dbReference type="ARBA" id="ARBA00022795"/>
    </source>
</evidence>